<dbReference type="PANTHER" id="PTHR30408">
    <property type="entry name" value="TYPE-1 RESTRICTION ENZYME ECOKI SPECIFICITY PROTEIN"/>
    <property type="match status" value="1"/>
</dbReference>
<dbReference type="InterPro" id="IPR044946">
    <property type="entry name" value="Restrct_endonuc_typeI_TRD_sf"/>
</dbReference>
<dbReference type="HOGENOM" id="CLU_021095_6_0_9"/>
<sequence length="432" mass="49374">MVSRTKLANEFPKDWEIRKLYEIGSTYSGLTNKNKEDFENGNSKFITYKNIYNNTFIDINELESVRINPGEKQNEVKYGDVFFTGSSETPDEVGISSVLLEDIKNVYLNSFCFGFRFNDINLTIPEFYGYYFRGPIFRREVYPLAQGSTRFNLSKSELIKLKIPIPPVPEQRKIAAILSSVDEAIEKTETIIEQTEKVKKGLMQQLLTKGIGHTKFKKTEIGEIPEEWDIKRLEELSDRIFVGIATSTTEHYCETGIPIIRNQNIKENFLDSNDMMFITEHFDMENRNKKLKPGDILTVRTGYPGTSCVVPDSFEGAQTFTTLVTRPKHSIIDAEFLCRYINSHIGKKYVLGGQVGGAQKNLNVSVMAKLPVPVPPMNEQKKIRDILISFENKILCEKHQLETLENLKKSLMQSLLTGKVRVKVDEDEVMSS</sequence>
<dbReference type="GO" id="GO:0009307">
    <property type="term" value="P:DNA restriction-modification system"/>
    <property type="evidence" value="ECO:0007669"/>
    <property type="project" value="UniProtKB-KW"/>
</dbReference>
<dbReference type="EMBL" id="CP006255">
    <property type="protein sequence ID" value="AGT33896.1"/>
    <property type="molecule type" value="Genomic_DNA"/>
</dbReference>
<evidence type="ECO:0000256" key="1">
    <source>
        <dbReference type="ARBA" id="ARBA00010923"/>
    </source>
</evidence>
<dbReference type="AlphaFoldDB" id="S6A4E6"/>
<protein>
    <submittedName>
        <fullName evidence="5">HDS2 restriction modification system</fullName>
    </submittedName>
</protein>
<gene>
    <name evidence="5" type="ORF">M493_00085</name>
</gene>
<evidence type="ECO:0000256" key="3">
    <source>
        <dbReference type="ARBA" id="ARBA00023125"/>
    </source>
</evidence>
<dbReference type="Gene3D" id="3.90.220.20">
    <property type="entry name" value="DNA methylase specificity domains"/>
    <property type="match status" value="2"/>
</dbReference>
<dbReference type="Gene3D" id="1.10.287.1120">
    <property type="entry name" value="Bipartite methylase S protein"/>
    <property type="match status" value="1"/>
</dbReference>
<name>S6A4E6_GEOG3</name>
<dbReference type="Proteomes" id="UP000015500">
    <property type="component" value="Plasmid pBt40"/>
</dbReference>
<dbReference type="REBASE" id="68764">
    <property type="entry name" value="S.GspJF8ORF80P"/>
</dbReference>
<evidence type="ECO:0000259" key="4">
    <source>
        <dbReference type="Pfam" id="PF01420"/>
    </source>
</evidence>
<evidence type="ECO:0000256" key="2">
    <source>
        <dbReference type="ARBA" id="ARBA00022747"/>
    </source>
</evidence>
<accession>S6A4E6</accession>
<dbReference type="PANTHER" id="PTHR30408:SF12">
    <property type="entry name" value="TYPE I RESTRICTION ENZYME MJAVIII SPECIFICITY SUBUNIT"/>
    <property type="match status" value="1"/>
</dbReference>
<reference evidence="5 6" key="1">
    <citation type="journal article" date="2014" name="Genome Announc.">
        <title>Complete Genome Sequence of the Thermophilic Polychlorinated Biphenyl Degrader Geobacillus sp. Strain JF8 (NBRC 109937).</title>
        <authorList>
            <person name="Shintani M."/>
            <person name="Ohtsubo Y."/>
            <person name="Fukuda K."/>
            <person name="Hosoyama A."/>
            <person name="Ohji S."/>
            <person name="Yamazoe A."/>
            <person name="Fujita N."/>
            <person name="Nagata Y."/>
            <person name="Tsuda M."/>
            <person name="Hatta T."/>
            <person name="Kimbara K."/>
        </authorList>
    </citation>
    <scope>NUCLEOTIDE SEQUENCE [LARGE SCALE GENOMIC DNA]</scope>
    <source>
        <strain evidence="5 6">JF8</strain>
    </source>
</reference>
<dbReference type="CDD" id="cd17246">
    <property type="entry name" value="RMtype1_S_SonII-TRD2-CR2_like"/>
    <property type="match status" value="1"/>
</dbReference>
<dbReference type="KEGG" id="gjf:M493_00085"/>
<organism evidence="5 6">
    <name type="scientific">Geobacillus genomosp. 3</name>
    <dbReference type="NCBI Taxonomy" id="1921421"/>
    <lineage>
        <taxon>Bacteria</taxon>
        <taxon>Bacillati</taxon>
        <taxon>Bacillota</taxon>
        <taxon>Bacilli</taxon>
        <taxon>Bacillales</taxon>
        <taxon>Anoxybacillaceae</taxon>
        <taxon>Geobacillus</taxon>
    </lineage>
</organism>
<dbReference type="PATRIC" id="fig|1345697.3.peg.3645"/>
<keyword evidence="2" id="KW-0680">Restriction system</keyword>
<dbReference type="GO" id="GO:0003677">
    <property type="term" value="F:DNA binding"/>
    <property type="evidence" value="ECO:0007669"/>
    <property type="project" value="UniProtKB-KW"/>
</dbReference>
<dbReference type="OrthoDB" id="9811611at2"/>
<evidence type="ECO:0000313" key="6">
    <source>
        <dbReference type="Proteomes" id="UP000015500"/>
    </source>
</evidence>
<geneLocation type="plasmid" evidence="5 6">
    <name>pBt40</name>
</geneLocation>
<dbReference type="SUPFAM" id="SSF116734">
    <property type="entry name" value="DNA methylase specificity domain"/>
    <property type="match status" value="2"/>
</dbReference>
<dbReference type="InterPro" id="IPR052021">
    <property type="entry name" value="Type-I_RS_S_subunit"/>
</dbReference>
<dbReference type="CDD" id="cd17252">
    <property type="entry name" value="RMtype1_S_EcoKI-TRD1-CR1_like"/>
    <property type="match status" value="1"/>
</dbReference>
<keyword evidence="5" id="KW-0614">Plasmid</keyword>
<keyword evidence="3" id="KW-0238">DNA-binding</keyword>
<feature type="domain" description="Type I restriction modification DNA specificity" evidence="4">
    <location>
        <begin position="225"/>
        <end position="406"/>
    </location>
</feature>
<dbReference type="InterPro" id="IPR000055">
    <property type="entry name" value="Restrct_endonuc_typeI_TRD"/>
</dbReference>
<feature type="domain" description="Type I restriction modification DNA specificity" evidence="4">
    <location>
        <begin position="12"/>
        <end position="194"/>
    </location>
</feature>
<dbReference type="Pfam" id="PF01420">
    <property type="entry name" value="Methylase_S"/>
    <property type="match status" value="2"/>
</dbReference>
<keyword evidence="6" id="KW-1185">Reference proteome</keyword>
<comment type="similarity">
    <text evidence="1">Belongs to the type-I restriction system S methylase family.</text>
</comment>
<proteinExistence type="inferred from homology"/>
<evidence type="ECO:0000313" key="5">
    <source>
        <dbReference type="EMBL" id="AGT33896.1"/>
    </source>
</evidence>